<feature type="transmembrane region" description="Helical" evidence="1">
    <location>
        <begin position="79"/>
        <end position="97"/>
    </location>
</feature>
<keyword evidence="2" id="KW-0732">Signal</keyword>
<organism evidence="3">
    <name type="scientific">Anopheles darlingi</name>
    <name type="common">Mosquito</name>
    <dbReference type="NCBI Taxonomy" id="43151"/>
    <lineage>
        <taxon>Eukaryota</taxon>
        <taxon>Metazoa</taxon>
        <taxon>Ecdysozoa</taxon>
        <taxon>Arthropoda</taxon>
        <taxon>Hexapoda</taxon>
        <taxon>Insecta</taxon>
        <taxon>Pterygota</taxon>
        <taxon>Neoptera</taxon>
        <taxon>Endopterygota</taxon>
        <taxon>Diptera</taxon>
        <taxon>Nematocera</taxon>
        <taxon>Culicoidea</taxon>
        <taxon>Culicidae</taxon>
        <taxon>Anophelinae</taxon>
        <taxon>Anopheles</taxon>
    </lineage>
</organism>
<protein>
    <recommendedName>
        <fullName evidence="4">Secreted protein</fullName>
    </recommendedName>
</protein>
<evidence type="ECO:0008006" key="4">
    <source>
        <dbReference type="Google" id="ProtNLM"/>
    </source>
</evidence>
<feature type="chain" id="PRO_5014610838" description="Secreted protein" evidence="2">
    <location>
        <begin position="26"/>
        <end position="124"/>
    </location>
</feature>
<feature type="transmembrane region" description="Helical" evidence="1">
    <location>
        <begin position="102"/>
        <end position="119"/>
    </location>
</feature>
<evidence type="ECO:0000256" key="1">
    <source>
        <dbReference type="SAM" id="Phobius"/>
    </source>
</evidence>
<keyword evidence="1" id="KW-0812">Transmembrane</keyword>
<sequence length="124" mass="12987">MSSFPVAPEPLHSSVLLLLLVGPEAEPPAEPVIPDTTVAVVWSPSAKLHPWSPPPLLESVEPVDAVVVAPATPPTVTEVVAVAFVLPSVDVFSFFFLRSLSFVRLIAGCGTGGMLLAWVEALPP</sequence>
<feature type="signal peptide" evidence="2">
    <location>
        <begin position="1"/>
        <end position="25"/>
    </location>
</feature>
<proteinExistence type="predicted"/>
<dbReference type="EMBL" id="GGFL01013032">
    <property type="protein sequence ID" value="MBW77210.1"/>
    <property type="molecule type" value="Transcribed_RNA"/>
</dbReference>
<keyword evidence="1" id="KW-0472">Membrane</keyword>
<evidence type="ECO:0000313" key="3">
    <source>
        <dbReference type="EMBL" id="MBW77210.1"/>
    </source>
</evidence>
<keyword evidence="1" id="KW-1133">Transmembrane helix</keyword>
<accession>A0A2M4DI14</accession>
<dbReference type="AlphaFoldDB" id="A0A2M4DI14"/>
<evidence type="ECO:0000256" key="2">
    <source>
        <dbReference type="SAM" id="SignalP"/>
    </source>
</evidence>
<reference evidence="3" key="1">
    <citation type="submission" date="2018-01" db="EMBL/GenBank/DDBJ databases">
        <title>An insight into the sialome of Amazonian anophelines.</title>
        <authorList>
            <person name="Ribeiro J.M."/>
            <person name="Scarpassa V."/>
            <person name="Calvo E."/>
        </authorList>
    </citation>
    <scope>NUCLEOTIDE SEQUENCE</scope>
</reference>
<name>A0A2M4DI14_ANODA</name>